<dbReference type="RefSeq" id="XP_009031335.1">
    <property type="nucleotide sequence ID" value="XM_009033087.1"/>
</dbReference>
<protein>
    <submittedName>
        <fullName evidence="2 3">Uncharacterized protein</fullName>
    </submittedName>
</protein>
<accession>T1EXN3</accession>
<feature type="chain" id="PRO_5010980091" evidence="1">
    <location>
        <begin position="20"/>
        <end position="107"/>
    </location>
</feature>
<name>T1EXN3_HELRO</name>
<dbReference type="KEGG" id="hro:HELRODRAFT_166056"/>
<feature type="signal peptide" evidence="1">
    <location>
        <begin position="1"/>
        <end position="19"/>
    </location>
</feature>
<evidence type="ECO:0000256" key="1">
    <source>
        <dbReference type="SAM" id="SignalP"/>
    </source>
</evidence>
<dbReference type="CTD" id="20201333"/>
<dbReference type="GeneID" id="20201333"/>
<keyword evidence="4" id="KW-1185">Reference proteome</keyword>
<dbReference type="AlphaFoldDB" id="T1EXN3"/>
<evidence type="ECO:0000313" key="3">
    <source>
        <dbReference type="EnsemblMetazoa" id="HelroP166056"/>
    </source>
</evidence>
<sequence>MPLIYFVAVLSCMLTTVDGSGPVTDPCPKSFHEFLYVDQKKIEPSSTFLVLTKTRQCLYKDKKSSDFFHYVIPRKVTESFQVVRSFFYRVANVNRETCLKWKIFMTC</sequence>
<reference evidence="4" key="1">
    <citation type="submission" date="2012-12" db="EMBL/GenBank/DDBJ databases">
        <authorList>
            <person name="Hellsten U."/>
            <person name="Grimwood J."/>
            <person name="Chapman J.A."/>
            <person name="Shapiro H."/>
            <person name="Aerts A."/>
            <person name="Otillar R.P."/>
            <person name="Terry A.Y."/>
            <person name="Boore J.L."/>
            <person name="Simakov O."/>
            <person name="Marletaz F."/>
            <person name="Cho S.-J."/>
            <person name="Edsinger-Gonzales E."/>
            <person name="Havlak P."/>
            <person name="Kuo D.-H."/>
            <person name="Larsson T."/>
            <person name="Lv J."/>
            <person name="Arendt D."/>
            <person name="Savage R."/>
            <person name="Osoegawa K."/>
            <person name="de Jong P."/>
            <person name="Lindberg D.R."/>
            <person name="Seaver E.C."/>
            <person name="Weisblat D.A."/>
            <person name="Putnam N.H."/>
            <person name="Grigoriev I.V."/>
            <person name="Rokhsar D.S."/>
        </authorList>
    </citation>
    <scope>NUCLEOTIDE SEQUENCE</scope>
</reference>
<evidence type="ECO:0000313" key="2">
    <source>
        <dbReference type="EMBL" id="ESN90391.1"/>
    </source>
</evidence>
<organism evidence="3 4">
    <name type="scientific">Helobdella robusta</name>
    <name type="common">Californian leech</name>
    <dbReference type="NCBI Taxonomy" id="6412"/>
    <lineage>
        <taxon>Eukaryota</taxon>
        <taxon>Metazoa</taxon>
        <taxon>Spiralia</taxon>
        <taxon>Lophotrochozoa</taxon>
        <taxon>Annelida</taxon>
        <taxon>Clitellata</taxon>
        <taxon>Hirudinea</taxon>
        <taxon>Rhynchobdellida</taxon>
        <taxon>Glossiphoniidae</taxon>
        <taxon>Helobdella</taxon>
    </lineage>
</organism>
<reference evidence="2 4" key="2">
    <citation type="journal article" date="2013" name="Nature">
        <title>Insights into bilaterian evolution from three spiralian genomes.</title>
        <authorList>
            <person name="Simakov O."/>
            <person name="Marletaz F."/>
            <person name="Cho S.J."/>
            <person name="Edsinger-Gonzales E."/>
            <person name="Havlak P."/>
            <person name="Hellsten U."/>
            <person name="Kuo D.H."/>
            <person name="Larsson T."/>
            <person name="Lv J."/>
            <person name="Arendt D."/>
            <person name="Savage R."/>
            <person name="Osoegawa K."/>
            <person name="de Jong P."/>
            <person name="Grimwood J."/>
            <person name="Chapman J.A."/>
            <person name="Shapiro H."/>
            <person name="Aerts A."/>
            <person name="Otillar R.P."/>
            <person name="Terry A.Y."/>
            <person name="Boore J.L."/>
            <person name="Grigoriev I.V."/>
            <person name="Lindberg D.R."/>
            <person name="Seaver E.C."/>
            <person name="Weisblat D.A."/>
            <person name="Putnam N.H."/>
            <person name="Rokhsar D.S."/>
        </authorList>
    </citation>
    <scope>NUCLEOTIDE SEQUENCE</scope>
</reference>
<gene>
    <name evidence="3" type="primary">20201333</name>
    <name evidence="2" type="ORF">HELRODRAFT_166056</name>
</gene>
<keyword evidence="1" id="KW-0732">Signal</keyword>
<dbReference type="EMBL" id="AMQM01002249">
    <property type="status" value="NOT_ANNOTATED_CDS"/>
    <property type="molecule type" value="Genomic_DNA"/>
</dbReference>
<dbReference type="InParanoid" id="T1EXN3"/>
<dbReference type="HOGENOM" id="CLU_2212797_0_0_1"/>
<dbReference type="EnsemblMetazoa" id="HelroT166056">
    <property type="protein sequence ID" value="HelroP166056"/>
    <property type="gene ID" value="HelroG166056"/>
</dbReference>
<evidence type="ECO:0000313" key="4">
    <source>
        <dbReference type="Proteomes" id="UP000015101"/>
    </source>
</evidence>
<proteinExistence type="predicted"/>
<dbReference type="Proteomes" id="UP000015101">
    <property type="component" value="Unassembled WGS sequence"/>
</dbReference>
<dbReference type="EMBL" id="KB097753">
    <property type="protein sequence ID" value="ESN90391.1"/>
    <property type="molecule type" value="Genomic_DNA"/>
</dbReference>
<reference evidence="3" key="3">
    <citation type="submission" date="2015-06" db="UniProtKB">
        <authorList>
            <consortium name="EnsemblMetazoa"/>
        </authorList>
    </citation>
    <scope>IDENTIFICATION</scope>
</reference>